<name>A0A1D1W5P9_RAMVA</name>
<dbReference type="InterPro" id="IPR036282">
    <property type="entry name" value="Glutathione-S-Trfase_C_sf"/>
</dbReference>
<dbReference type="GO" id="GO:0006626">
    <property type="term" value="P:protein targeting to mitochondrion"/>
    <property type="evidence" value="ECO:0007669"/>
    <property type="project" value="TreeGrafter"/>
</dbReference>
<dbReference type="STRING" id="947166.A0A1D1W5P9"/>
<accession>A0A1D1W5P9</accession>
<keyword evidence="2" id="KW-0812">Transmembrane</keyword>
<dbReference type="AlphaFoldDB" id="A0A1D1W5P9"/>
<dbReference type="OrthoDB" id="249703at2759"/>
<dbReference type="InterPro" id="IPR040079">
    <property type="entry name" value="Glutathione_S-Trfase"/>
</dbReference>
<dbReference type="InterPro" id="IPR036249">
    <property type="entry name" value="Thioredoxin-like_sf"/>
</dbReference>
<dbReference type="PANTHER" id="PTHR44188:SF1">
    <property type="entry name" value="GDAP1, ISOFORM A"/>
    <property type="match status" value="1"/>
</dbReference>
<keyword evidence="2" id="KW-0472">Membrane</keyword>
<gene>
    <name evidence="4" type="primary">RvY_18281-1</name>
    <name evidence="4" type="synonym">RvY_18281.1</name>
    <name evidence="4" type="ORF">RvY_18281</name>
</gene>
<dbReference type="PANTHER" id="PTHR44188">
    <property type="entry name" value="GDAP1, ISOFORM A"/>
    <property type="match status" value="1"/>
</dbReference>
<reference evidence="4 5" key="1">
    <citation type="journal article" date="2016" name="Nat. Commun.">
        <title>Extremotolerant tardigrade genome and improved radiotolerance of human cultured cells by tardigrade-unique protein.</title>
        <authorList>
            <person name="Hashimoto T."/>
            <person name="Horikawa D.D."/>
            <person name="Saito Y."/>
            <person name="Kuwahara H."/>
            <person name="Kozuka-Hata H."/>
            <person name="Shin-I T."/>
            <person name="Minakuchi Y."/>
            <person name="Ohishi K."/>
            <person name="Motoyama A."/>
            <person name="Aizu T."/>
            <person name="Enomoto A."/>
            <person name="Kondo K."/>
            <person name="Tanaka S."/>
            <person name="Hara Y."/>
            <person name="Koshikawa S."/>
            <person name="Sagara H."/>
            <person name="Miura T."/>
            <person name="Yokobori S."/>
            <person name="Miyagawa K."/>
            <person name="Suzuki Y."/>
            <person name="Kubo T."/>
            <person name="Oyama M."/>
            <person name="Kohara Y."/>
            <person name="Fujiyama A."/>
            <person name="Arakawa K."/>
            <person name="Katayama T."/>
            <person name="Toyoda A."/>
            <person name="Kunieda T."/>
        </authorList>
    </citation>
    <scope>NUCLEOTIDE SEQUENCE [LARGE SCALE GENOMIC DNA]</scope>
    <source>
        <strain evidence="4 5">YOKOZUNA-1</strain>
    </source>
</reference>
<dbReference type="Proteomes" id="UP000186922">
    <property type="component" value="Unassembled WGS sequence"/>
</dbReference>
<evidence type="ECO:0000259" key="3">
    <source>
        <dbReference type="PROSITE" id="PS50404"/>
    </source>
</evidence>
<evidence type="ECO:0000256" key="2">
    <source>
        <dbReference type="SAM" id="Phobius"/>
    </source>
</evidence>
<keyword evidence="2" id="KW-1133">Transmembrane helix</keyword>
<dbReference type="SFLD" id="SFLDS00019">
    <property type="entry name" value="Glutathione_Transferase_(cytos"/>
    <property type="match status" value="1"/>
</dbReference>
<dbReference type="PROSITE" id="PS50404">
    <property type="entry name" value="GST_NTER"/>
    <property type="match status" value="1"/>
</dbReference>
<dbReference type="Pfam" id="PF13410">
    <property type="entry name" value="GST_C_2"/>
    <property type="match status" value="1"/>
</dbReference>
<dbReference type="SFLD" id="SFLDG00358">
    <property type="entry name" value="Main_(cytGST)"/>
    <property type="match status" value="1"/>
</dbReference>
<dbReference type="GO" id="GO:0005741">
    <property type="term" value="C:mitochondrial outer membrane"/>
    <property type="evidence" value="ECO:0007669"/>
    <property type="project" value="TreeGrafter"/>
</dbReference>
<keyword evidence="5" id="KW-1185">Reference proteome</keyword>
<evidence type="ECO:0000313" key="5">
    <source>
        <dbReference type="Proteomes" id="UP000186922"/>
    </source>
</evidence>
<dbReference type="CDD" id="cd00570">
    <property type="entry name" value="GST_N_family"/>
    <property type="match status" value="1"/>
</dbReference>
<feature type="domain" description="GST N-terminal" evidence="3">
    <location>
        <begin position="13"/>
        <end position="94"/>
    </location>
</feature>
<comment type="caution">
    <text evidence="4">The sequence shown here is derived from an EMBL/GenBank/DDBJ whole genome shotgun (WGS) entry which is preliminary data.</text>
</comment>
<dbReference type="Gene3D" id="1.20.1050.10">
    <property type="match status" value="1"/>
</dbReference>
<dbReference type="SUPFAM" id="SSF47616">
    <property type="entry name" value="GST C-terminal domain-like"/>
    <property type="match status" value="1"/>
</dbReference>
<sequence>MAGQNGKLPHPNAQLVLYYYPLSYYSQKVRMALLEKGIPHALEFIDINSGENYEAWFVKLNPECEVPVLRDGTRVVADSARIIDYLEENYSDAPYAALSPPKSSIEYHKFKYLREAIDAVPVEYITYGTLKQPALLEKTKVPNFVKKGLGDRFFQRQKFINTQMEKHPEYSAIFSKKLSRVLDSDNNVGNTAMVNAKLNELESLLDRIEEHLRLNSNSADRKNWWLCSEKFTTADISLSILLSRCYLLGLAPRFWSISRRPYLAMYYQRINERPSFQKVAITHITTSDLLQLGGSTILYAYGLQIMGVATVLGALAIGGYVLMKRRR</sequence>
<comment type="similarity">
    <text evidence="1">Belongs to the GST superfamily.</text>
</comment>
<dbReference type="GO" id="GO:0008053">
    <property type="term" value="P:mitochondrial fusion"/>
    <property type="evidence" value="ECO:0007669"/>
    <property type="project" value="TreeGrafter"/>
</dbReference>
<proteinExistence type="inferred from homology"/>
<dbReference type="EMBL" id="BDGG01000018">
    <property type="protein sequence ID" value="GAV08616.1"/>
    <property type="molecule type" value="Genomic_DNA"/>
</dbReference>
<evidence type="ECO:0000256" key="1">
    <source>
        <dbReference type="ARBA" id="ARBA00007409"/>
    </source>
</evidence>
<dbReference type="GO" id="GO:0000266">
    <property type="term" value="P:mitochondrial fission"/>
    <property type="evidence" value="ECO:0007669"/>
    <property type="project" value="TreeGrafter"/>
</dbReference>
<feature type="transmembrane region" description="Helical" evidence="2">
    <location>
        <begin position="298"/>
        <end position="322"/>
    </location>
</feature>
<dbReference type="InterPro" id="IPR004045">
    <property type="entry name" value="Glutathione_S-Trfase_N"/>
</dbReference>
<dbReference type="SUPFAM" id="SSF52833">
    <property type="entry name" value="Thioredoxin-like"/>
    <property type="match status" value="1"/>
</dbReference>
<dbReference type="Gene3D" id="3.40.30.10">
    <property type="entry name" value="Glutaredoxin"/>
    <property type="match status" value="1"/>
</dbReference>
<protein>
    <recommendedName>
        <fullName evidence="3">GST N-terminal domain-containing protein</fullName>
    </recommendedName>
</protein>
<evidence type="ECO:0000313" key="4">
    <source>
        <dbReference type="EMBL" id="GAV08616.1"/>
    </source>
</evidence>
<dbReference type="Pfam" id="PF13417">
    <property type="entry name" value="GST_N_3"/>
    <property type="match status" value="1"/>
</dbReference>
<organism evidence="4 5">
    <name type="scientific">Ramazzottius varieornatus</name>
    <name type="common">Water bear</name>
    <name type="synonym">Tardigrade</name>
    <dbReference type="NCBI Taxonomy" id="947166"/>
    <lineage>
        <taxon>Eukaryota</taxon>
        <taxon>Metazoa</taxon>
        <taxon>Ecdysozoa</taxon>
        <taxon>Tardigrada</taxon>
        <taxon>Eutardigrada</taxon>
        <taxon>Parachela</taxon>
        <taxon>Hypsibioidea</taxon>
        <taxon>Ramazzottiidae</taxon>
        <taxon>Ramazzottius</taxon>
    </lineage>
</organism>